<feature type="domain" description="C2H2-type" evidence="9">
    <location>
        <begin position="62"/>
        <end position="89"/>
    </location>
</feature>
<dbReference type="PANTHER" id="PTHR16515:SF66">
    <property type="entry name" value="C2H2-TYPE DOMAIN-CONTAINING PROTEIN"/>
    <property type="match status" value="1"/>
</dbReference>
<evidence type="ECO:0000256" key="1">
    <source>
        <dbReference type="ARBA" id="ARBA00004123"/>
    </source>
</evidence>
<evidence type="ECO:0000256" key="6">
    <source>
        <dbReference type="ARBA" id="ARBA00023242"/>
    </source>
</evidence>
<accession>A0A9P6AKD2</accession>
<keyword evidence="2" id="KW-0479">Metal-binding</keyword>
<evidence type="ECO:0000256" key="4">
    <source>
        <dbReference type="ARBA" id="ARBA00022771"/>
    </source>
</evidence>
<dbReference type="SUPFAM" id="SSF57667">
    <property type="entry name" value="beta-beta-alpha zinc fingers"/>
    <property type="match status" value="1"/>
</dbReference>
<dbReference type="EMBL" id="MU129094">
    <property type="protein sequence ID" value="KAF9506954.1"/>
    <property type="molecule type" value="Genomic_DNA"/>
</dbReference>
<dbReference type="InterPro" id="IPR013087">
    <property type="entry name" value="Znf_C2H2_type"/>
</dbReference>
<dbReference type="AlphaFoldDB" id="A0A9P6AKD2"/>
<dbReference type="PROSITE" id="PS50157">
    <property type="entry name" value="ZINC_FINGER_C2H2_2"/>
    <property type="match status" value="2"/>
</dbReference>
<evidence type="ECO:0000256" key="7">
    <source>
        <dbReference type="PROSITE-ProRule" id="PRU00042"/>
    </source>
</evidence>
<dbReference type="Gene3D" id="3.30.160.60">
    <property type="entry name" value="Classic Zinc Finger"/>
    <property type="match status" value="2"/>
</dbReference>
<name>A0A9P6AKD2_9AGAM</name>
<evidence type="ECO:0000256" key="5">
    <source>
        <dbReference type="ARBA" id="ARBA00022833"/>
    </source>
</evidence>
<feature type="domain" description="C2H2-type" evidence="9">
    <location>
        <begin position="90"/>
        <end position="121"/>
    </location>
</feature>
<evidence type="ECO:0000256" key="8">
    <source>
        <dbReference type="SAM" id="MobiDB-lite"/>
    </source>
</evidence>
<evidence type="ECO:0000256" key="2">
    <source>
        <dbReference type="ARBA" id="ARBA00022723"/>
    </source>
</evidence>
<dbReference type="GO" id="GO:0008270">
    <property type="term" value="F:zinc ion binding"/>
    <property type="evidence" value="ECO:0007669"/>
    <property type="project" value="UniProtKB-KW"/>
</dbReference>
<dbReference type="Proteomes" id="UP000886523">
    <property type="component" value="Unassembled WGS sequence"/>
</dbReference>
<comment type="subcellular location">
    <subcellularLocation>
        <location evidence="1">Nucleus</location>
    </subcellularLocation>
</comment>
<dbReference type="SMART" id="SM00355">
    <property type="entry name" value="ZnF_C2H2"/>
    <property type="match status" value="2"/>
</dbReference>
<keyword evidence="5" id="KW-0862">Zinc</keyword>
<dbReference type="InterPro" id="IPR036236">
    <property type="entry name" value="Znf_C2H2_sf"/>
</dbReference>
<dbReference type="PANTHER" id="PTHR16515">
    <property type="entry name" value="PR DOMAIN ZINC FINGER PROTEIN"/>
    <property type="match status" value="1"/>
</dbReference>
<dbReference type="PROSITE" id="PS00028">
    <property type="entry name" value="ZINC_FINGER_C2H2_1"/>
    <property type="match status" value="1"/>
</dbReference>
<organism evidence="10 11">
    <name type="scientific">Hydnum rufescens UP504</name>
    <dbReference type="NCBI Taxonomy" id="1448309"/>
    <lineage>
        <taxon>Eukaryota</taxon>
        <taxon>Fungi</taxon>
        <taxon>Dikarya</taxon>
        <taxon>Basidiomycota</taxon>
        <taxon>Agaricomycotina</taxon>
        <taxon>Agaricomycetes</taxon>
        <taxon>Cantharellales</taxon>
        <taxon>Hydnaceae</taxon>
        <taxon>Hydnum</taxon>
    </lineage>
</organism>
<reference evidence="10" key="1">
    <citation type="journal article" date="2020" name="Nat. Commun.">
        <title>Large-scale genome sequencing of mycorrhizal fungi provides insights into the early evolution of symbiotic traits.</title>
        <authorList>
            <person name="Miyauchi S."/>
            <person name="Kiss E."/>
            <person name="Kuo A."/>
            <person name="Drula E."/>
            <person name="Kohler A."/>
            <person name="Sanchez-Garcia M."/>
            <person name="Morin E."/>
            <person name="Andreopoulos B."/>
            <person name="Barry K.W."/>
            <person name="Bonito G."/>
            <person name="Buee M."/>
            <person name="Carver A."/>
            <person name="Chen C."/>
            <person name="Cichocki N."/>
            <person name="Clum A."/>
            <person name="Culley D."/>
            <person name="Crous P.W."/>
            <person name="Fauchery L."/>
            <person name="Girlanda M."/>
            <person name="Hayes R.D."/>
            <person name="Keri Z."/>
            <person name="LaButti K."/>
            <person name="Lipzen A."/>
            <person name="Lombard V."/>
            <person name="Magnuson J."/>
            <person name="Maillard F."/>
            <person name="Murat C."/>
            <person name="Nolan M."/>
            <person name="Ohm R.A."/>
            <person name="Pangilinan J."/>
            <person name="Pereira M.F."/>
            <person name="Perotto S."/>
            <person name="Peter M."/>
            <person name="Pfister S."/>
            <person name="Riley R."/>
            <person name="Sitrit Y."/>
            <person name="Stielow J.B."/>
            <person name="Szollosi G."/>
            <person name="Zifcakova L."/>
            <person name="Stursova M."/>
            <person name="Spatafora J.W."/>
            <person name="Tedersoo L."/>
            <person name="Vaario L.M."/>
            <person name="Yamada A."/>
            <person name="Yan M."/>
            <person name="Wang P."/>
            <person name="Xu J."/>
            <person name="Bruns T."/>
            <person name="Baldrian P."/>
            <person name="Vilgalys R."/>
            <person name="Dunand C."/>
            <person name="Henrissat B."/>
            <person name="Grigoriev I.V."/>
            <person name="Hibbett D."/>
            <person name="Nagy L.G."/>
            <person name="Martin F.M."/>
        </authorList>
    </citation>
    <scope>NUCLEOTIDE SEQUENCE</scope>
    <source>
        <strain evidence="10">UP504</strain>
    </source>
</reference>
<feature type="region of interest" description="Disordered" evidence="8">
    <location>
        <begin position="109"/>
        <end position="145"/>
    </location>
</feature>
<evidence type="ECO:0000256" key="3">
    <source>
        <dbReference type="ARBA" id="ARBA00022737"/>
    </source>
</evidence>
<dbReference type="InterPro" id="IPR050331">
    <property type="entry name" value="Zinc_finger"/>
</dbReference>
<evidence type="ECO:0000313" key="10">
    <source>
        <dbReference type="EMBL" id="KAF9506954.1"/>
    </source>
</evidence>
<evidence type="ECO:0000259" key="9">
    <source>
        <dbReference type="PROSITE" id="PS50157"/>
    </source>
</evidence>
<keyword evidence="6" id="KW-0539">Nucleus</keyword>
<dbReference type="FunFam" id="3.30.160.60:FF:002343">
    <property type="entry name" value="Zinc finger protein 33A"/>
    <property type="match status" value="1"/>
</dbReference>
<keyword evidence="11" id="KW-1185">Reference proteome</keyword>
<sequence length="145" mass="15933">MPPIRHESRRSYLDIVLIDSTHHPPHPPSPVAPPVSAREPSAPPFLGVKRATGKRKNVQKRYTCHLCPMAFQRPGALEQHQNKHTGAKPFVCENCGSAFSYKTNLTRHGHGCPQADGSEEPSTRAEDTLVDSAAPVQSHYPSLNL</sequence>
<dbReference type="OrthoDB" id="6077919at2759"/>
<dbReference type="GO" id="GO:0005634">
    <property type="term" value="C:nucleus"/>
    <property type="evidence" value="ECO:0007669"/>
    <property type="project" value="UniProtKB-SubCell"/>
</dbReference>
<keyword evidence="3" id="KW-0677">Repeat</keyword>
<comment type="caution">
    <text evidence="10">The sequence shown here is derived from an EMBL/GenBank/DDBJ whole genome shotgun (WGS) entry which is preliminary data.</text>
</comment>
<dbReference type="GO" id="GO:0010468">
    <property type="term" value="P:regulation of gene expression"/>
    <property type="evidence" value="ECO:0007669"/>
    <property type="project" value="TreeGrafter"/>
</dbReference>
<proteinExistence type="predicted"/>
<keyword evidence="4 7" id="KW-0863">Zinc-finger</keyword>
<dbReference type="Pfam" id="PF00096">
    <property type="entry name" value="zf-C2H2"/>
    <property type="match status" value="2"/>
</dbReference>
<feature type="region of interest" description="Disordered" evidence="8">
    <location>
        <begin position="19"/>
        <end position="54"/>
    </location>
</feature>
<gene>
    <name evidence="10" type="ORF">BS47DRAFT_1352321</name>
</gene>
<evidence type="ECO:0000313" key="11">
    <source>
        <dbReference type="Proteomes" id="UP000886523"/>
    </source>
</evidence>
<protein>
    <recommendedName>
        <fullName evidence="9">C2H2-type domain-containing protein</fullName>
    </recommendedName>
</protein>